<evidence type="ECO:0000256" key="1">
    <source>
        <dbReference type="ARBA" id="ARBA00008846"/>
    </source>
</evidence>
<dbReference type="SUPFAM" id="SSF52540">
    <property type="entry name" value="P-loop containing nucleoside triphosphate hydrolases"/>
    <property type="match status" value="1"/>
</dbReference>
<feature type="compositionally biased region" description="Polar residues" evidence="3">
    <location>
        <begin position="35"/>
        <end position="48"/>
    </location>
</feature>
<reference evidence="4" key="2">
    <citation type="submission" date="2020-05" db="UniProtKB">
        <authorList>
            <consortium name="EnsemblMetazoa"/>
        </authorList>
    </citation>
    <scope>IDENTIFICATION</scope>
    <source>
        <strain evidence="4">LVP_AGWG</strain>
    </source>
</reference>
<dbReference type="InterPro" id="IPR051641">
    <property type="entry name" value="RGK_GTP-binding_reg"/>
</dbReference>
<proteinExistence type="inferred from homology"/>
<dbReference type="EnsemblMetazoa" id="AAEL014340-RF">
    <property type="protein sequence ID" value="AAEL014340-PF"/>
    <property type="gene ID" value="AAEL014340"/>
</dbReference>
<dbReference type="SMART" id="SM00175">
    <property type="entry name" value="RAB"/>
    <property type="match status" value="1"/>
</dbReference>
<dbReference type="SMART" id="SM00173">
    <property type="entry name" value="RAS"/>
    <property type="match status" value="1"/>
</dbReference>
<dbReference type="PROSITE" id="PS51419">
    <property type="entry name" value="RAB"/>
    <property type="match status" value="1"/>
</dbReference>
<dbReference type="EnsemblMetazoa" id="AAEL014340-RC">
    <property type="protein sequence ID" value="AAEL014340-PC"/>
    <property type="gene ID" value="AAEL014340"/>
</dbReference>
<dbReference type="GO" id="GO:0003924">
    <property type="term" value="F:GTPase activity"/>
    <property type="evidence" value="ECO:0007669"/>
    <property type="project" value="InterPro"/>
</dbReference>
<organism evidence="4 5">
    <name type="scientific">Aedes aegypti</name>
    <name type="common">Yellowfever mosquito</name>
    <name type="synonym">Culex aegypti</name>
    <dbReference type="NCBI Taxonomy" id="7159"/>
    <lineage>
        <taxon>Eukaryota</taxon>
        <taxon>Metazoa</taxon>
        <taxon>Ecdysozoa</taxon>
        <taxon>Arthropoda</taxon>
        <taxon>Hexapoda</taxon>
        <taxon>Insecta</taxon>
        <taxon>Pterygota</taxon>
        <taxon>Neoptera</taxon>
        <taxon>Endopterygota</taxon>
        <taxon>Diptera</taxon>
        <taxon>Nematocera</taxon>
        <taxon>Culicoidea</taxon>
        <taxon>Culicidae</taxon>
        <taxon>Culicinae</taxon>
        <taxon>Aedini</taxon>
        <taxon>Aedes</taxon>
        <taxon>Stegomyia</taxon>
    </lineage>
</organism>
<dbReference type="FunCoup" id="A0A6I8TG30">
    <property type="interactions" value="64"/>
</dbReference>
<dbReference type="EnsemblMetazoa" id="AAEL014340-RG">
    <property type="protein sequence ID" value="AAEL014340-PG"/>
    <property type="gene ID" value="AAEL014340"/>
</dbReference>
<dbReference type="PANTHER" id="PTHR45775">
    <property type="entry name" value="RAD, GEM/KIR FAMILY MEMBER 2, ISOFORM C"/>
    <property type="match status" value="1"/>
</dbReference>
<dbReference type="PANTHER" id="PTHR45775:SF1">
    <property type="entry name" value="RAD, GEM_KIR FAMILY MEMBER 3, ISOFORM E"/>
    <property type="match status" value="1"/>
</dbReference>
<feature type="region of interest" description="Disordered" evidence="3">
    <location>
        <begin position="173"/>
        <end position="199"/>
    </location>
</feature>
<feature type="compositionally biased region" description="Polar residues" evidence="3">
    <location>
        <begin position="110"/>
        <end position="119"/>
    </location>
</feature>
<dbReference type="GO" id="GO:0005525">
    <property type="term" value="F:GTP binding"/>
    <property type="evidence" value="ECO:0007669"/>
    <property type="project" value="InterPro"/>
</dbReference>
<dbReference type="FunFam" id="3.40.50.300:FF:000664">
    <property type="entry name" value="Uncharacterized protein, isoform B"/>
    <property type="match status" value="1"/>
</dbReference>
<evidence type="ECO:0000256" key="3">
    <source>
        <dbReference type="SAM" id="MobiDB-lite"/>
    </source>
</evidence>
<protein>
    <submittedName>
        <fullName evidence="4">Uncharacterized protein</fullName>
    </submittedName>
</protein>
<dbReference type="Pfam" id="PF00071">
    <property type="entry name" value="Ras"/>
    <property type="match status" value="1"/>
</dbReference>
<feature type="region of interest" description="Disordered" evidence="3">
    <location>
        <begin position="1"/>
        <end position="122"/>
    </location>
</feature>
<dbReference type="GO" id="GO:0005886">
    <property type="term" value="C:plasma membrane"/>
    <property type="evidence" value="ECO:0007669"/>
    <property type="project" value="TreeGrafter"/>
</dbReference>
<evidence type="ECO:0000313" key="4">
    <source>
        <dbReference type="EnsemblMetazoa" id="AAEL014340-PC"/>
    </source>
</evidence>
<comment type="similarity">
    <text evidence="1">Belongs to the small GTPase superfamily. RGK family.</text>
</comment>
<dbReference type="PRINTS" id="PR00449">
    <property type="entry name" value="RASTRNSFRMNG"/>
</dbReference>
<dbReference type="InterPro" id="IPR001806">
    <property type="entry name" value="Small_GTPase"/>
</dbReference>
<evidence type="ECO:0000313" key="5">
    <source>
        <dbReference type="Proteomes" id="UP000008820"/>
    </source>
</evidence>
<gene>
    <name evidence="4" type="primary">5564188</name>
</gene>
<dbReference type="AlphaFoldDB" id="A0A6I8TG30"/>
<evidence type="ECO:0000256" key="2">
    <source>
        <dbReference type="ARBA" id="ARBA00022553"/>
    </source>
</evidence>
<dbReference type="Gene3D" id="3.40.50.300">
    <property type="entry name" value="P-loop containing nucleotide triphosphate hydrolases"/>
    <property type="match status" value="1"/>
</dbReference>
<name>A0A6I8TG30_AEDAE</name>
<keyword evidence="5" id="KW-1185">Reference proteome</keyword>
<dbReference type="PROSITE" id="PS51421">
    <property type="entry name" value="RAS"/>
    <property type="match status" value="1"/>
</dbReference>
<dbReference type="Proteomes" id="UP000008820">
    <property type="component" value="Chromosome 2"/>
</dbReference>
<dbReference type="InParanoid" id="A0A6I8TG30"/>
<dbReference type="InterPro" id="IPR027417">
    <property type="entry name" value="P-loop_NTPase"/>
</dbReference>
<accession>A0A6I8TG30</accession>
<feature type="compositionally biased region" description="Basic and acidic residues" evidence="3">
    <location>
        <begin position="84"/>
        <end position="96"/>
    </location>
</feature>
<keyword evidence="2" id="KW-0597">Phosphoprotein</keyword>
<dbReference type="OrthoDB" id="5239715at2759"/>
<dbReference type="GO" id="GO:0005246">
    <property type="term" value="F:calcium channel regulator activity"/>
    <property type="evidence" value="ECO:0007669"/>
    <property type="project" value="TreeGrafter"/>
</dbReference>
<reference evidence="4 5" key="1">
    <citation type="submission" date="2017-06" db="EMBL/GenBank/DDBJ databases">
        <title>Aedes aegypti genome working group (AGWG) sequencing and assembly.</title>
        <authorList>
            <consortium name="Aedes aegypti Genome Working Group (AGWG)"/>
            <person name="Matthews B.J."/>
        </authorList>
    </citation>
    <scope>NUCLEOTIDE SEQUENCE [LARGE SCALE GENOMIC DNA]</scope>
    <source>
        <strain evidence="4 5">LVP_AGWG</strain>
    </source>
</reference>
<sequence length="421" mass="46880">MTMADDNPPSKRPPYKKRSSSISAPACASLETIVNPPSESGTPDSGTPGNRRRRPATRSQSARITAPRSVRRKPQLSPSTLQDSRNHCTSEPRLNDSETPPPQKRRGSQRRSTQNTGGRIQNVRIRLASRKSNAFLDVPQLNIQNLQIDDKDQDDNYRLRTFSCSKQGIVNRGDSFRRRRSRSNSLAPTSPVYAPEEVLPPNNGPIDSFYVAMIGAAGVGKAALLSQFRSSECINAYDTRESTGPQSISIILNGEESELKIFTDCTGNKDEMIKADAYILVYSVVDKSTFSRAEQILNMLHDMDLTRTRPVILVANKIDLARSRAVSSQDGKCLACTHRIKFIEVSVAINHNVDELLAGVLSQIRLKKEQCATQGCIEPSSAHWYKSRNVVRASMKARQMITWIFGKEDSKFKNCENLQVL</sequence>